<comment type="caution">
    <text evidence="2">The sequence shown here is derived from an EMBL/GenBank/DDBJ whole genome shotgun (WGS) entry which is preliminary data.</text>
</comment>
<keyword evidence="3" id="KW-1185">Reference proteome</keyword>
<dbReference type="AlphaFoldDB" id="A0A8H2PZS5"/>
<reference evidence="2 3" key="1">
    <citation type="submission" date="2019-06" db="EMBL/GenBank/DDBJ databases">
        <title>Sequencing the genomes of 1000 actinobacteria strains.</title>
        <authorList>
            <person name="Klenk H.-P."/>
        </authorList>
    </citation>
    <scope>NUCLEOTIDE SEQUENCE [LARGE SCALE GENOMIC DNA]</scope>
    <source>
        <strain evidence="2 3">DSM 21947</strain>
    </source>
</reference>
<feature type="transmembrane region" description="Helical" evidence="1">
    <location>
        <begin position="41"/>
        <end position="62"/>
    </location>
</feature>
<name>A0A8H2PZS5_9MICO</name>
<dbReference type="Proteomes" id="UP000316560">
    <property type="component" value="Unassembled WGS sequence"/>
</dbReference>
<proteinExistence type="predicted"/>
<dbReference type="EMBL" id="VFRA01000001">
    <property type="protein sequence ID" value="TQO20978.1"/>
    <property type="molecule type" value="Genomic_DNA"/>
</dbReference>
<protein>
    <submittedName>
        <fullName evidence="2">Uncharacterized protein</fullName>
    </submittedName>
</protein>
<accession>A0A8H2PZS5</accession>
<feature type="transmembrane region" description="Helical" evidence="1">
    <location>
        <begin position="74"/>
        <end position="94"/>
    </location>
</feature>
<keyword evidence="1" id="KW-0812">Transmembrane</keyword>
<sequence length="135" mass="14894">MVLLPLLTIPALLLIDTSIFLPAPGDGPLDSQVRLYTNPLYLSTVLVGWLIFIANIVLAIFDRKELMRRGIDRPFHWAFIFLGAFIYVIGRSVIVRSRTGQGLAPLWVSIAVQIAGVVAAISVVANIFIAVFEKF</sequence>
<gene>
    <name evidence="2" type="ORF">FB472_2638</name>
</gene>
<keyword evidence="1" id="KW-0472">Membrane</keyword>
<evidence type="ECO:0000256" key="1">
    <source>
        <dbReference type="SAM" id="Phobius"/>
    </source>
</evidence>
<feature type="transmembrane region" description="Helical" evidence="1">
    <location>
        <begin position="106"/>
        <end position="132"/>
    </location>
</feature>
<keyword evidence="1" id="KW-1133">Transmembrane helix</keyword>
<evidence type="ECO:0000313" key="2">
    <source>
        <dbReference type="EMBL" id="TQO20978.1"/>
    </source>
</evidence>
<evidence type="ECO:0000313" key="3">
    <source>
        <dbReference type="Proteomes" id="UP000316560"/>
    </source>
</evidence>
<organism evidence="2 3">
    <name type="scientific">Rhodoglobus vestalii</name>
    <dbReference type="NCBI Taxonomy" id="193384"/>
    <lineage>
        <taxon>Bacteria</taxon>
        <taxon>Bacillati</taxon>
        <taxon>Actinomycetota</taxon>
        <taxon>Actinomycetes</taxon>
        <taxon>Micrococcales</taxon>
        <taxon>Microbacteriaceae</taxon>
        <taxon>Rhodoglobus</taxon>
    </lineage>
</organism>